<dbReference type="InParanoid" id="A0A067Q2U6"/>
<keyword evidence="3" id="KW-1185">Reference proteome</keyword>
<organism evidence="2 3">
    <name type="scientific">Jaapia argillacea MUCL 33604</name>
    <dbReference type="NCBI Taxonomy" id="933084"/>
    <lineage>
        <taxon>Eukaryota</taxon>
        <taxon>Fungi</taxon>
        <taxon>Dikarya</taxon>
        <taxon>Basidiomycota</taxon>
        <taxon>Agaricomycotina</taxon>
        <taxon>Agaricomycetes</taxon>
        <taxon>Agaricomycetidae</taxon>
        <taxon>Jaapiales</taxon>
        <taxon>Jaapiaceae</taxon>
        <taxon>Jaapia</taxon>
    </lineage>
</organism>
<reference evidence="3" key="1">
    <citation type="journal article" date="2014" name="Proc. Natl. Acad. Sci. U.S.A.">
        <title>Extensive sampling of basidiomycete genomes demonstrates inadequacy of the white-rot/brown-rot paradigm for wood decay fungi.</title>
        <authorList>
            <person name="Riley R."/>
            <person name="Salamov A.A."/>
            <person name="Brown D.W."/>
            <person name="Nagy L.G."/>
            <person name="Floudas D."/>
            <person name="Held B.W."/>
            <person name="Levasseur A."/>
            <person name="Lombard V."/>
            <person name="Morin E."/>
            <person name="Otillar R."/>
            <person name="Lindquist E.A."/>
            <person name="Sun H."/>
            <person name="LaButti K.M."/>
            <person name="Schmutz J."/>
            <person name="Jabbour D."/>
            <person name="Luo H."/>
            <person name="Baker S.E."/>
            <person name="Pisabarro A.G."/>
            <person name="Walton J.D."/>
            <person name="Blanchette R.A."/>
            <person name="Henrissat B."/>
            <person name="Martin F."/>
            <person name="Cullen D."/>
            <person name="Hibbett D.S."/>
            <person name="Grigoriev I.V."/>
        </authorList>
    </citation>
    <scope>NUCLEOTIDE SEQUENCE [LARGE SCALE GENOMIC DNA]</scope>
    <source>
        <strain evidence="3">MUCL 33604</strain>
    </source>
</reference>
<dbReference type="Proteomes" id="UP000027265">
    <property type="component" value="Unassembled WGS sequence"/>
</dbReference>
<dbReference type="HOGENOM" id="CLU_357544_0_0_1"/>
<dbReference type="OrthoDB" id="3271131at2759"/>
<accession>A0A067Q2U6</accession>
<dbReference type="STRING" id="933084.A0A067Q2U6"/>
<evidence type="ECO:0000313" key="2">
    <source>
        <dbReference type="EMBL" id="KDQ60445.1"/>
    </source>
</evidence>
<dbReference type="EMBL" id="KL197714">
    <property type="protein sequence ID" value="KDQ60445.1"/>
    <property type="molecule type" value="Genomic_DNA"/>
</dbReference>
<feature type="compositionally biased region" description="Pro residues" evidence="1">
    <location>
        <begin position="723"/>
        <end position="734"/>
    </location>
</feature>
<feature type="compositionally biased region" description="Polar residues" evidence="1">
    <location>
        <begin position="515"/>
        <end position="531"/>
    </location>
</feature>
<evidence type="ECO:0000313" key="3">
    <source>
        <dbReference type="Proteomes" id="UP000027265"/>
    </source>
</evidence>
<feature type="region of interest" description="Disordered" evidence="1">
    <location>
        <begin position="1"/>
        <end position="46"/>
    </location>
</feature>
<gene>
    <name evidence="2" type="ORF">JAAARDRAFT_205391</name>
</gene>
<feature type="compositionally biased region" description="Pro residues" evidence="1">
    <location>
        <begin position="498"/>
        <end position="514"/>
    </location>
</feature>
<feature type="region of interest" description="Disordered" evidence="1">
    <location>
        <begin position="705"/>
        <end position="735"/>
    </location>
</feature>
<proteinExistence type="predicted"/>
<feature type="region of interest" description="Disordered" evidence="1">
    <location>
        <begin position="651"/>
        <end position="693"/>
    </location>
</feature>
<sequence>MSVLCSASKKPPSSNSDWSLNFRGSGYDSDDSSASTSPTPECQTEDARLLHEIDLSIREDTAVYKPNPWSIAKINAASRPPVDPSKVAQGVAQHKTKAGGLRIVDAFKKQAEKPKGREKNAIKLGSDRVLNHPGQSIEKSATAASGPSLPPLAHTQSHLKPPLFATTLTKSTNRPAPPYPPDIQARHGFALSTSRASEPQNGTHIPTLLTNEGLNPHSGHAIATSSSVGASHRVNSVSPPSRQRGTSFRTNSHLIRPSHYAHMPNSSPLKPTSGQHHVTFRHIQSSPPPEILYMSPLRAPPSIRLSQKSTNPLSSLVFTPISSHAKEIELGFPSPLYRDAEEDQLQRLSPYHLDHVEPPTKQEILYHSHALQTHSQVPYPHGSVPVSDHHHMPDWLSSAFEEVAHERVSSILMESTSIPHQADLEPISMYRSGPSSSHLILGSELRPTSLDQPSPDAGLGPSHTLKRSRIRSSTPPSPSPRPPKRPVPAHLSSHPRWPLSPPSSPHQRIPPPSVPRNQSVPSAYSHPTLSATGDADEQWSTLPFRTNKKAGHRRKDESVVVKKSGNFRLPISLGGIGKLESQKGNVGGSGTRRIVKYLPPPLKTVIPARAVMPVVVPVQMNSLDVDGVHCIIEATDDDRGSPLKVLENLEADDDQQGLSRNMEEDLSFPLASRLDRRNLDDPTGQVRDDGGPRIDHAQFMSSQIYDTSSAQDHSRSLHTPCSLPSPPPTSPTPQPAVHSLLTLDANQVLSQDVEISFDTDKLAETYTSTRGLVAQVREPTLTDP</sequence>
<feature type="compositionally biased region" description="Basic and acidic residues" evidence="1">
    <location>
        <begin position="673"/>
        <end position="693"/>
    </location>
</feature>
<evidence type="ECO:0000256" key="1">
    <source>
        <dbReference type="SAM" id="MobiDB-lite"/>
    </source>
</evidence>
<name>A0A067Q2U6_9AGAM</name>
<feature type="region of interest" description="Disordered" evidence="1">
    <location>
        <begin position="446"/>
        <end position="556"/>
    </location>
</feature>
<dbReference type="AlphaFoldDB" id="A0A067Q2U6"/>
<feature type="region of interest" description="Disordered" evidence="1">
    <location>
        <begin position="225"/>
        <end position="248"/>
    </location>
</feature>
<protein>
    <submittedName>
        <fullName evidence="2">Uncharacterized protein</fullName>
    </submittedName>
</protein>